<proteinExistence type="predicted"/>
<evidence type="ECO:0000313" key="1">
    <source>
        <dbReference type="EMBL" id="ORV70565.1"/>
    </source>
</evidence>
<dbReference type="EMBL" id="LQOY01000226">
    <property type="protein sequence ID" value="ORV70565.1"/>
    <property type="molecule type" value="Genomic_DNA"/>
</dbReference>
<evidence type="ECO:0008006" key="3">
    <source>
        <dbReference type="Google" id="ProtNLM"/>
    </source>
</evidence>
<keyword evidence="2" id="KW-1185">Reference proteome</keyword>
<dbReference type="Proteomes" id="UP000193928">
    <property type="component" value="Unassembled WGS sequence"/>
</dbReference>
<sequence>MIDWSGTDDYLDEPVTLDMYGRPRRQVPTDQQTDATVNWPADDCADYSSTLDLYGRPVNRVSTRGDLAGQRPVESEVADLEPHAFPPLAGTTASPESGLAKVANPQGTVAVSADMGGRIHRVDLSAGATSMGEQQLAEEILVIANLARQRARSAQYTLLLDTLAEAPVQDPESRPALLEFVRKTMGVATPEDAAATEEKVFATRYTR</sequence>
<gene>
    <name evidence="1" type="ORF">AWC08_05225</name>
</gene>
<evidence type="ECO:0000313" key="2">
    <source>
        <dbReference type="Proteomes" id="UP000193928"/>
    </source>
</evidence>
<dbReference type="RefSeq" id="WP_069435105.1">
    <property type="nucleotide sequence ID" value="NZ_JACKSU010000134.1"/>
</dbReference>
<name>A0A1X1VNI4_MYCGO</name>
<protein>
    <recommendedName>
        <fullName evidence="3">Secretion protein EspH</fullName>
    </recommendedName>
</protein>
<accession>A0A1X1VNI4</accession>
<comment type="caution">
    <text evidence="1">The sequence shown here is derived from an EMBL/GenBank/DDBJ whole genome shotgun (WGS) entry which is preliminary data.</text>
</comment>
<reference evidence="1 2" key="1">
    <citation type="submission" date="2016-01" db="EMBL/GenBank/DDBJ databases">
        <title>The new phylogeny of the genus Mycobacterium.</title>
        <authorList>
            <person name="Tarcisio F."/>
            <person name="Conor M."/>
            <person name="Antonella G."/>
            <person name="Elisabetta G."/>
            <person name="Giulia F.S."/>
            <person name="Sara T."/>
            <person name="Anna F."/>
            <person name="Clotilde B."/>
            <person name="Roberto B."/>
            <person name="Veronica D.S."/>
            <person name="Fabio R."/>
            <person name="Monica P."/>
            <person name="Olivier J."/>
            <person name="Enrico T."/>
            <person name="Nicola S."/>
        </authorList>
    </citation>
    <scope>NUCLEOTIDE SEQUENCE [LARGE SCALE GENOMIC DNA]</scope>
    <source>
        <strain evidence="1 2">DSM 44160</strain>
    </source>
</reference>
<dbReference type="AlphaFoldDB" id="A0A1X1VNI4"/>
<organism evidence="1 2">
    <name type="scientific">Mycobacterium gordonae</name>
    <dbReference type="NCBI Taxonomy" id="1778"/>
    <lineage>
        <taxon>Bacteria</taxon>
        <taxon>Bacillati</taxon>
        <taxon>Actinomycetota</taxon>
        <taxon>Actinomycetes</taxon>
        <taxon>Mycobacteriales</taxon>
        <taxon>Mycobacteriaceae</taxon>
        <taxon>Mycobacterium</taxon>
    </lineage>
</organism>